<keyword evidence="2" id="KW-0805">Transcription regulation</keyword>
<dbReference type="Gene3D" id="3.40.190.10">
    <property type="entry name" value="Periplasmic binding protein-like II"/>
    <property type="match status" value="2"/>
</dbReference>
<keyword evidence="7" id="KW-1185">Reference proteome</keyword>
<dbReference type="SUPFAM" id="SSF53850">
    <property type="entry name" value="Periplasmic binding protein-like II"/>
    <property type="match status" value="1"/>
</dbReference>
<dbReference type="InterPro" id="IPR037410">
    <property type="entry name" value="BudR_PBP2"/>
</dbReference>
<evidence type="ECO:0000256" key="1">
    <source>
        <dbReference type="ARBA" id="ARBA00009437"/>
    </source>
</evidence>
<dbReference type="RefSeq" id="WP_252961753.1">
    <property type="nucleotide sequence ID" value="NZ_CAMIPH010000010.1"/>
</dbReference>
<comment type="similarity">
    <text evidence="1">Belongs to the LysR transcriptional regulatory family.</text>
</comment>
<reference evidence="6" key="1">
    <citation type="journal article" date="2022" name="BMC Genomics">
        <title>Genome sequence of the entomopathogenic Serratia entomophila isolate 626 and characterisation of the species specific itaconate degradation pathway.</title>
        <authorList>
            <person name="Vaughan A.L."/>
            <person name="Altermann E."/>
            <person name="Glare T.R."/>
            <person name="Hurst M.R.H."/>
        </authorList>
    </citation>
    <scope>NUCLEOTIDE SEQUENCE</scope>
    <source>
        <strain evidence="6">626</strain>
    </source>
</reference>
<name>A0ABY5CZI4_9GAMM</name>
<evidence type="ECO:0000259" key="5">
    <source>
        <dbReference type="PROSITE" id="PS50931"/>
    </source>
</evidence>
<dbReference type="Proteomes" id="UP001056873">
    <property type="component" value="Chromosome"/>
</dbReference>
<dbReference type="Gene3D" id="1.10.10.10">
    <property type="entry name" value="Winged helix-like DNA-binding domain superfamily/Winged helix DNA-binding domain"/>
    <property type="match status" value="1"/>
</dbReference>
<evidence type="ECO:0000256" key="3">
    <source>
        <dbReference type="ARBA" id="ARBA00023125"/>
    </source>
</evidence>
<gene>
    <name evidence="6" type="ORF">KFQ06_09525</name>
</gene>
<organism evidence="6 7">
    <name type="scientific">Serratia entomophila</name>
    <dbReference type="NCBI Taxonomy" id="42906"/>
    <lineage>
        <taxon>Bacteria</taxon>
        <taxon>Pseudomonadati</taxon>
        <taxon>Pseudomonadota</taxon>
        <taxon>Gammaproteobacteria</taxon>
        <taxon>Enterobacterales</taxon>
        <taxon>Yersiniaceae</taxon>
        <taxon>Serratia</taxon>
    </lineage>
</organism>
<dbReference type="InterPro" id="IPR036388">
    <property type="entry name" value="WH-like_DNA-bd_sf"/>
</dbReference>
<dbReference type="Pfam" id="PF00126">
    <property type="entry name" value="HTH_1"/>
    <property type="match status" value="1"/>
</dbReference>
<evidence type="ECO:0000313" key="6">
    <source>
        <dbReference type="EMBL" id="USV02717.1"/>
    </source>
</evidence>
<dbReference type="EMBL" id="CP074347">
    <property type="protein sequence ID" value="USV02717.1"/>
    <property type="molecule type" value="Genomic_DNA"/>
</dbReference>
<keyword evidence="3" id="KW-0238">DNA-binding</keyword>
<proteinExistence type="inferred from homology"/>
<dbReference type="SUPFAM" id="SSF46785">
    <property type="entry name" value="Winged helix' DNA-binding domain"/>
    <property type="match status" value="1"/>
</dbReference>
<dbReference type="PRINTS" id="PR00039">
    <property type="entry name" value="HTHLYSR"/>
</dbReference>
<dbReference type="PANTHER" id="PTHR30346">
    <property type="entry name" value="TRANSCRIPTIONAL DUAL REGULATOR HCAR-RELATED"/>
    <property type="match status" value="1"/>
</dbReference>
<evidence type="ECO:0000256" key="4">
    <source>
        <dbReference type="ARBA" id="ARBA00023163"/>
    </source>
</evidence>
<dbReference type="InterPro" id="IPR005119">
    <property type="entry name" value="LysR_subst-bd"/>
</dbReference>
<dbReference type="InterPro" id="IPR036390">
    <property type="entry name" value="WH_DNA-bd_sf"/>
</dbReference>
<feature type="domain" description="HTH lysR-type" evidence="5">
    <location>
        <begin position="1"/>
        <end position="58"/>
    </location>
</feature>
<dbReference type="PROSITE" id="PS50931">
    <property type="entry name" value="HTH_LYSR"/>
    <property type="match status" value="1"/>
</dbReference>
<dbReference type="InterPro" id="IPR000847">
    <property type="entry name" value="LysR_HTH_N"/>
</dbReference>
<evidence type="ECO:0000256" key="2">
    <source>
        <dbReference type="ARBA" id="ARBA00023015"/>
    </source>
</evidence>
<sequence length="298" mass="31983">MELRHIRYFLAVAEEKNFTRAAVKVGIGQSPLSQQIKGLEREVGAMLFYRVPHGAELTAAGLAFLEAVKIIPSLAEGGILAARRAARGETGGLNIGFTASSAFNPVVPNAIRSFRQKYPEVVLRLEEANTTRLIESLHAGTLDVVFIRPGTVGFDDLQLSPLSEESMMVALPISHPHAGSDAVALTELANDPLLLFPRQLGPTLFDTIMNAFRAVNIEPIMGQTAPQIASTLNLVAAALGVTLVPGSMSQVAIAGVVYRKIAGDAPTTRIALATRRAETNIIVRNFITRARLKREGDV</sequence>
<keyword evidence="4" id="KW-0804">Transcription</keyword>
<evidence type="ECO:0000313" key="7">
    <source>
        <dbReference type="Proteomes" id="UP001056873"/>
    </source>
</evidence>
<accession>A0ABY5CZI4</accession>
<dbReference type="Pfam" id="PF03466">
    <property type="entry name" value="LysR_substrate"/>
    <property type="match status" value="1"/>
</dbReference>
<protein>
    <submittedName>
        <fullName evidence="6">LysR family transcriptional regulator</fullName>
    </submittedName>
</protein>
<dbReference type="PANTHER" id="PTHR30346:SF30">
    <property type="entry name" value="SMALL NEUTRAL PROTEASE REGULATORY PROTEIN"/>
    <property type="match status" value="1"/>
</dbReference>
<dbReference type="CDD" id="cd08451">
    <property type="entry name" value="PBP2_BudR"/>
    <property type="match status" value="1"/>
</dbReference>